<accession>A0A5J4P4N7</accession>
<sequence length="45" mass="5104">MVFTVSTVDFSGERSGGIPERFSLKSKNDLKMSHKDEIVLYQPDN</sequence>
<dbReference type="AlphaFoldDB" id="A0A5J4P4N7"/>
<feature type="non-terminal residue" evidence="1">
    <location>
        <position position="45"/>
    </location>
</feature>
<reference evidence="1" key="1">
    <citation type="submission" date="2019-03" db="EMBL/GenBank/DDBJ databases">
        <title>Single cell metagenomics reveals metabolic interactions within the superorganism composed of flagellate Streblomastix strix and complex community of Bacteroidetes bacteria on its surface.</title>
        <authorList>
            <person name="Treitli S.C."/>
            <person name="Kolisko M."/>
            <person name="Husnik F."/>
            <person name="Keeling P."/>
            <person name="Hampl V."/>
        </authorList>
    </citation>
    <scope>NUCLEOTIDE SEQUENCE</scope>
    <source>
        <strain evidence="1">STM</strain>
    </source>
</reference>
<evidence type="ECO:0000313" key="1">
    <source>
        <dbReference type="EMBL" id="KAA6303940.1"/>
    </source>
</evidence>
<organism evidence="1">
    <name type="scientific">termite gut metagenome</name>
    <dbReference type="NCBI Taxonomy" id="433724"/>
    <lineage>
        <taxon>unclassified sequences</taxon>
        <taxon>metagenomes</taxon>
        <taxon>organismal metagenomes</taxon>
    </lineage>
</organism>
<gene>
    <name evidence="1" type="ORF">EZS27_044417</name>
</gene>
<comment type="caution">
    <text evidence="1">The sequence shown here is derived from an EMBL/GenBank/DDBJ whole genome shotgun (WGS) entry which is preliminary data.</text>
</comment>
<dbReference type="EMBL" id="SNRY01011926">
    <property type="protein sequence ID" value="KAA6303940.1"/>
    <property type="molecule type" value="Genomic_DNA"/>
</dbReference>
<proteinExistence type="predicted"/>
<name>A0A5J4P4N7_9ZZZZ</name>
<protein>
    <submittedName>
        <fullName evidence="1">Uncharacterized protein</fullName>
    </submittedName>
</protein>